<reference evidence="2 3" key="1">
    <citation type="submission" date="2018-11" db="EMBL/GenBank/DDBJ databases">
        <authorList>
            <consortium name="Pathogen Informatics"/>
        </authorList>
    </citation>
    <scope>NUCLEOTIDE SEQUENCE [LARGE SCALE GENOMIC DNA]</scope>
    <source>
        <strain>Denwood</strain>
        <strain evidence="3">Zambia</strain>
    </source>
</reference>
<dbReference type="EMBL" id="UZAL01042701">
    <property type="protein sequence ID" value="VDP80361.1"/>
    <property type="molecule type" value="Genomic_DNA"/>
</dbReference>
<gene>
    <name evidence="2" type="ORF">SMTD_LOCUS19633</name>
</gene>
<dbReference type="Gene3D" id="1.20.58.60">
    <property type="match status" value="1"/>
</dbReference>
<sequence>MSQLYSKTEMGKQHGTNNPTDEIQICKISEQQKKFRNNTLQNVNITDKHCIIEKSEQHSRIATVRSISSDPHLESVRLNANYSQKSNSSSLALNQMDLQNESHMSDEEDQIIKDLQLRMTQVVTSWYNLHKKWHQIYERLELQLSINEFASVADSLEHWLVLHSAEVECLDMGDSIKETQILIDRLNVLERNTLPQISRYEKVKQLTKFELAEIEENMLNVPISCVNIVHSSDLENIQTLLNYYELNETDASNDLDDSKQNVDTMTDENVKDTTDSPEVSWEVAEDSISDYLMRKHEWINHNCKSRDRSWYELYVVLNTSVKQLLAYKNKSDYNEDK</sequence>
<keyword evidence="3" id="KW-1185">Reference proteome</keyword>
<accession>A0A183PZ46</accession>
<evidence type="ECO:0000313" key="3">
    <source>
        <dbReference type="Proteomes" id="UP000269396"/>
    </source>
</evidence>
<evidence type="ECO:0000313" key="2">
    <source>
        <dbReference type="EMBL" id="VDP80361.1"/>
    </source>
</evidence>
<dbReference type="Gene3D" id="2.30.29.30">
    <property type="entry name" value="Pleckstrin-homology domain (PH domain)/Phosphotyrosine-binding domain (PTB)"/>
    <property type="match status" value="1"/>
</dbReference>
<dbReference type="AlphaFoldDB" id="A0A183PZ46"/>
<name>A0A183PZ46_9TREM</name>
<evidence type="ECO:0000256" key="1">
    <source>
        <dbReference type="SAM" id="MobiDB-lite"/>
    </source>
</evidence>
<feature type="region of interest" description="Disordered" evidence="1">
    <location>
        <begin position="252"/>
        <end position="277"/>
    </location>
</feature>
<dbReference type="SUPFAM" id="SSF46966">
    <property type="entry name" value="Spectrin repeat"/>
    <property type="match status" value="1"/>
</dbReference>
<feature type="region of interest" description="Disordered" evidence="1">
    <location>
        <begin position="1"/>
        <end position="20"/>
    </location>
</feature>
<organism evidence="2 3">
    <name type="scientific">Schistosoma mattheei</name>
    <dbReference type="NCBI Taxonomy" id="31246"/>
    <lineage>
        <taxon>Eukaryota</taxon>
        <taxon>Metazoa</taxon>
        <taxon>Spiralia</taxon>
        <taxon>Lophotrochozoa</taxon>
        <taxon>Platyhelminthes</taxon>
        <taxon>Trematoda</taxon>
        <taxon>Digenea</taxon>
        <taxon>Strigeidida</taxon>
        <taxon>Schistosomatoidea</taxon>
        <taxon>Schistosomatidae</taxon>
        <taxon>Schistosoma</taxon>
    </lineage>
</organism>
<proteinExistence type="predicted"/>
<dbReference type="STRING" id="31246.A0A183PZ46"/>
<dbReference type="Proteomes" id="UP000269396">
    <property type="component" value="Unassembled WGS sequence"/>
</dbReference>
<dbReference type="InterPro" id="IPR011993">
    <property type="entry name" value="PH-like_dom_sf"/>
</dbReference>
<protein>
    <submittedName>
        <fullName evidence="2">Uncharacterized protein</fullName>
    </submittedName>
</protein>